<protein>
    <submittedName>
        <fullName evidence="2">Uncharacterized protein</fullName>
    </submittedName>
</protein>
<dbReference type="Proteomes" id="UP000709295">
    <property type="component" value="Unassembled WGS sequence"/>
</dbReference>
<evidence type="ECO:0000313" key="3">
    <source>
        <dbReference type="Proteomes" id="UP000709295"/>
    </source>
</evidence>
<proteinExistence type="predicted"/>
<feature type="compositionally biased region" description="Low complexity" evidence="1">
    <location>
        <begin position="67"/>
        <end position="76"/>
    </location>
</feature>
<dbReference type="AlphaFoldDB" id="A0A8J5J057"/>
<keyword evidence="3" id="KW-1185">Reference proteome</keyword>
<sequence>MGEDCRPADSAIDTNLPCGTALVRGFHVALNSGEAVEFTERQGPSFTALPEVASLSGARLSQMTFGNVSSSNTKSENNTKEDRSPTQDKSTEGGVTTQVAKTKEGRLCTNTPETVAGAVLACEKSAQDSQKNTEFAPKSIKPVQVSKERAQTVTWSFAERSVISGMTKAQRKRAQAKKDREAALKLAEKYSRGKDSKLVSFADVTAVLDSPYSMFHTKPMVNTLLLPTVEVKRPLSGKPFSFGKDIPVIKTIAQLTKVQEAIDSMKAANNTEALAYRPDFGCATCNH</sequence>
<dbReference type="EMBL" id="JAENGY010001483">
    <property type="protein sequence ID" value="KAG6948954.1"/>
    <property type="molecule type" value="Genomic_DNA"/>
</dbReference>
<evidence type="ECO:0000313" key="2">
    <source>
        <dbReference type="EMBL" id="KAG6948954.1"/>
    </source>
</evidence>
<name>A0A8J5J057_9STRA</name>
<organism evidence="2 3">
    <name type="scientific">Phytophthora aleatoria</name>
    <dbReference type="NCBI Taxonomy" id="2496075"/>
    <lineage>
        <taxon>Eukaryota</taxon>
        <taxon>Sar</taxon>
        <taxon>Stramenopiles</taxon>
        <taxon>Oomycota</taxon>
        <taxon>Peronosporomycetes</taxon>
        <taxon>Peronosporales</taxon>
        <taxon>Peronosporaceae</taxon>
        <taxon>Phytophthora</taxon>
    </lineage>
</organism>
<feature type="compositionally biased region" description="Basic and acidic residues" evidence="1">
    <location>
        <begin position="77"/>
        <end position="91"/>
    </location>
</feature>
<accession>A0A8J5J057</accession>
<reference evidence="2" key="1">
    <citation type="submission" date="2021-01" db="EMBL/GenBank/DDBJ databases">
        <title>Phytophthora aleatoria, a newly-described species from Pinus radiata is distinct from Phytophthora cactorum isolates based on comparative genomics.</title>
        <authorList>
            <person name="Mcdougal R."/>
            <person name="Panda P."/>
            <person name="Williams N."/>
            <person name="Studholme D.J."/>
        </authorList>
    </citation>
    <scope>NUCLEOTIDE SEQUENCE</scope>
    <source>
        <strain evidence="2">NZFS 4037</strain>
    </source>
</reference>
<gene>
    <name evidence="2" type="ORF">JG688_00014852</name>
</gene>
<evidence type="ECO:0000256" key="1">
    <source>
        <dbReference type="SAM" id="MobiDB-lite"/>
    </source>
</evidence>
<feature type="region of interest" description="Disordered" evidence="1">
    <location>
        <begin position="64"/>
        <end position="98"/>
    </location>
</feature>
<comment type="caution">
    <text evidence="2">The sequence shown here is derived from an EMBL/GenBank/DDBJ whole genome shotgun (WGS) entry which is preliminary data.</text>
</comment>